<gene>
    <name evidence="2" type="ORF">KHA97_07665</name>
</gene>
<feature type="transmembrane region" description="Helical" evidence="1">
    <location>
        <begin position="70"/>
        <end position="89"/>
    </location>
</feature>
<reference evidence="2 3" key="1">
    <citation type="submission" date="2021-05" db="EMBL/GenBank/DDBJ databases">
        <title>Novel Bacillus species.</title>
        <authorList>
            <person name="Liu G."/>
        </authorList>
    </citation>
    <scope>NUCLEOTIDE SEQUENCE [LARGE SCALE GENOMIC DNA]</scope>
    <source>
        <strain evidence="3">FJAT-49780</strain>
    </source>
</reference>
<sequence>MRFLLIWYFIIINVFGIQIMKSDKKRSIHKQRRISEKNLWLVALIGGAPGTYIGMKMYRHKTKHFQFKYGFPILALIDLLLYFYLFTLVS</sequence>
<dbReference type="Pfam" id="PF06961">
    <property type="entry name" value="DUF1294"/>
    <property type="match status" value="1"/>
</dbReference>
<protein>
    <submittedName>
        <fullName evidence="2">DUF1294 domain-containing protein</fullName>
    </submittedName>
</protein>
<proteinExistence type="predicted"/>
<dbReference type="RefSeq" id="WP_213124096.1">
    <property type="nucleotide sequence ID" value="NZ_JAGYPG010000001.1"/>
</dbReference>
<accession>A0A942TEZ3</accession>
<dbReference type="EMBL" id="JAGYPG010000001">
    <property type="protein sequence ID" value="MBS4194954.1"/>
    <property type="molecule type" value="Genomic_DNA"/>
</dbReference>
<evidence type="ECO:0000313" key="2">
    <source>
        <dbReference type="EMBL" id="MBS4194954.1"/>
    </source>
</evidence>
<evidence type="ECO:0000256" key="1">
    <source>
        <dbReference type="SAM" id="Phobius"/>
    </source>
</evidence>
<name>A0A942TEZ3_9BACI</name>
<feature type="transmembrane region" description="Helical" evidence="1">
    <location>
        <begin position="40"/>
        <end position="58"/>
    </location>
</feature>
<dbReference type="AlphaFoldDB" id="A0A942TEZ3"/>
<keyword evidence="1" id="KW-0812">Transmembrane</keyword>
<keyword evidence="1" id="KW-1133">Transmembrane helix</keyword>
<dbReference type="Proteomes" id="UP000681414">
    <property type="component" value="Unassembled WGS sequence"/>
</dbReference>
<evidence type="ECO:0000313" key="3">
    <source>
        <dbReference type="Proteomes" id="UP000681414"/>
    </source>
</evidence>
<organism evidence="2 3">
    <name type="scientific">Lederbergia citri</name>
    <dbReference type="NCBI Taxonomy" id="2833580"/>
    <lineage>
        <taxon>Bacteria</taxon>
        <taxon>Bacillati</taxon>
        <taxon>Bacillota</taxon>
        <taxon>Bacilli</taxon>
        <taxon>Bacillales</taxon>
        <taxon>Bacillaceae</taxon>
        <taxon>Lederbergia</taxon>
    </lineage>
</organism>
<keyword evidence="3" id="KW-1185">Reference proteome</keyword>
<dbReference type="InterPro" id="IPR010718">
    <property type="entry name" value="DUF1294"/>
</dbReference>
<keyword evidence="1" id="KW-0472">Membrane</keyword>
<comment type="caution">
    <text evidence="2">The sequence shown here is derived from an EMBL/GenBank/DDBJ whole genome shotgun (WGS) entry which is preliminary data.</text>
</comment>